<name>A0A8J8CMV4_9CYAN</name>
<dbReference type="Gene3D" id="3.90.70.10">
    <property type="entry name" value="Cysteine proteinases"/>
    <property type="match status" value="1"/>
</dbReference>
<dbReference type="EMBL" id="WVIE01000022">
    <property type="protein sequence ID" value="NDJ18980.1"/>
    <property type="molecule type" value="Genomic_DNA"/>
</dbReference>
<dbReference type="Pfam" id="PF13529">
    <property type="entry name" value="Peptidase_C39_2"/>
    <property type="match status" value="1"/>
</dbReference>
<gene>
    <name evidence="2" type="ORF">GS601_17090</name>
</gene>
<dbReference type="InterPro" id="IPR039564">
    <property type="entry name" value="Peptidase_C39-like"/>
</dbReference>
<dbReference type="RefSeq" id="WP_162424506.1">
    <property type="nucleotide sequence ID" value="NZ_WVIE01000022.1"/>
</dbReference>
<dbReference type="AlphaFoldDB" id="A0A8J8CMV4"/>
<organism evidence="2 3">
    <name type="scientific">Myxacorys almedinensis A</name>
    <dbReference type="NCBI Taxonomy" id="2690445"/>
    <lineage>
        <taxon>Bacteria</taxon>
        <taxon>Bacillati</taxon>
        <taxon>Cyanobacteriota</taxon>
        <taxon>Cyanophyceae</taxon>
        <taxon>Leptolyngbyales</taxon>
        <taxon>Leptolyngbyaceae</taxon>
        <taxon>Myxacorys</taxon>
        <taxon>Myxacorys almedinensis</taxon>
    </lineage>
</organism>
<sequence length="262" mass="30425">MTLTLKILSATTLKQKPVQSSELADNQKQPITAGEEFELDSYSVEHDHVRCFFAKNTFKDTNAWYAFGKHIQVNHEQTLVFPKPLPDHIKLPIRYRSQRDNRLNPNGSCNVTSLAMCLDFLGAPRRKSQGQFEDELYEQMEWYGLRRHHPEDLARVVEMYGCRDVFRKDAKVDRLKSWLAEGNPAVIHGYFTSFGHIVVAAGYDATGFLIHDPYGEWHSWGYDRNEPGWYDNKGEYIHYSYNLISRLCIADGSFWVHFISKP</sequence>
<protein>
    <submittedName>
        <fullName evidence="2">Peptidoglycan-binding protein</fullName>
    </submittedName>
</protein>
<evidence type="ECO:0000313" key="3">
    <source>
        <dbReference type="Proteomes" id="UP000646053"/>
    </source>
</evidence>
<comment type="caution">
    <text evidence="2">The sequence shown here is derived from an EMBL/GenBank/DDBJ whole genome shotgun (WGS) entry which is preliminary data.</text>
</comment>
<evidence type="ECO:0000259" key="1">
    <source>
        <dbReference type="Pfam" id="PF13529"/>
    </source>
</evidence>
<dbReference type="Proteomes" id="UP000646053">
    <property type="component" value="Unassembled WGS sequence"/>
</dbReference>
<evidence type="ECO:0000313" key="2">
    <source>
        <dbReference type="EMBL" id="NDJ18980.1"/>
    </source>
</evidence>
<proteinExistence type="predicted"/>
<feature type="domain" description="Peptidase C39-like" evidence="1">
    <location>
        <begin position="92"/>
        <end position="214"/>
    </location>
</feature>
<keyword evidence="3" id="KW-1185">Reference proteome</keyword>
<accession>A0A8J8CMV4</accession>
<reference evidence="2" key="1">
    <citation type="submission" date="2019-12" db="EMBL/GenBank/DDBJ databases">
        <title>High-Quality draft genome sequences of three cyanobacteria isolated from the limestone walls of the Old Cathedral of Coimbra.</title>
        <authorList>
            <person name="Tiago I."/>
            <person name="Soares F."/>
            <person name="Portugal A."/>
        </authorList>
    </citation>
    <scope>NUCLEOTIDE SEQUENCE</scope>
    <source>
        <strain evidence="2">A</strain>
    </source>
</reference>